<keyword evidence="4 6" id="KW-0012">Acyltransferase</keyword>
<organism evidence="7 8">
    <name type="scientific">Chlamydomonas reinhardtii</name>
    <name type="common">Chlamydomonas smithii</name>
    <dbReference type="NCBI Taxonomy" id="3055"/>
    <lineage>
        <taxon>Eukaryota</taxon>
        <taxon>Viridiplantae</taxon>
        <taxon>Chlorophyta</taxon>
        <taxon>core chlorophytes</taxon>
        <taxon>Chlorophyceae</taxon>
        <taxon>CS clade</taxon>
        <taxon>Chlamydomonadales</taxon>
        <taxon>Chlamydomonadaceae</taxon>
        <taxon>Chlamydomonas</taxon>
    </lineage>
</organism>
<dbReference type="Proteomes" id="UP000006906">
    <property type="component" value="Chromosome 12"/>
</dbReference>
<dbReference type="eggNOG" id="KOG3396">
    <property type="taxonomic scope" value="Eukaryota"/>
</dbReference>
<dbReference type="KEGG" id="cre:CHLRE_12g560200v5"/>
<dbReference type="SUPFAM" id="SSF55729">
    <property type="entry name" value="Acyl-CoA N-acyltransferases (Nat)"/>
    <property type="match status" value="1"/>
</dbReference>
<dbReference type="FunFam" id="3.40.630.30:FF:000105">
    <property type="entry name" value="Glucosamine 6-phosphate N-acetyltransferase"/>
    <property type="match status" value="1"/>
</dbReference>
<comment type="subunit">
    <text evidence="6">Homodimer.</text>
</comment>
<comment type="catalytic activity">
    <reaction evidence="5 6">
        <text>D-glucosamine 6-phosphate + acetyl-CoA = N-acetyl-D-glucosamine 6-phosphate + CoA + H(+)</text>
        <dbReference type="Rhea" id="RHEA:10292"/>
        <dbReference type="ChEBI" id="CHEBI:15378"/>
        <dbReference type="ChEBI" id="CHEBI:57287"/>
        <dbReference type="ChEBI" id="CHEBI:57288"/>
        <dbReference type="ChEBI" id="CHEBI:57513"/>
        <dbReference type="ChEBI" id="CHEBI:58725"/>
        <dbReference type="EC" id="2.3.1.4"/>
    </reaction>
</comment>
<dbReference type="EMBL" id="CM008973">
    <property type="protein sequence ID" value="PNW75797.1"/>
    <property type="molecule type" value="Genomic_DNA"/>
</dbReference>
<proteinExistence type="inferred from homology"/>
<evidence type="ECO:0000256" key="4">
    <source>
        <dbReference type="ARBA" id="ARBA00023315"/>
    </source>
</evidence>
<dbReference type="SMR" id="A8JHQ6"/>
<keyword evidence="3 6" id="KW-0808">Transferase</keyword>
<dbReference type="Gramene" id="PNW75797">
    <property type="protein sequence ID" value="PNW75797"/>
    <property type="gene ID" value="CHLRE_12g560200v5"/>
</dbReference>
<accession>A8JHQ6</accession>
<dbReference type="InterPro" id="IPR000182">
    <property type="entry name" value="GNAT_dom"/>
</dbReference>
<dbReference type="GeneID" id="5728692"/>
<comment type="similarity">
    <text evidence="2 6">Belongs to the acetyltransferase family. GNA1 subfamily.</text>
</comment>
<dbReference type="STRING" id="3055.A8JHQ6"/>
<dbReference type="PANTHER" id="PTHR13355">
    <property type="entry name" value="GLUCOSAMINE 6-PHOSPHATE N-ACETYLTRANSFERASE"/>
    <property type="match status" value="1"/>
</dbReference>
<dbReference type="Gene3D" id="3.40.630.30">
    <property type="match status" value="1"/>
</dbReference>
<sequence>MTSEELSVRKLEQGDFDKGFLTVLGHLTTVGDVTREMFEEQIRRRDAVGGYHTVVIEDNSRIVATASMVVELKFIHGCSKVGHIEDVVVDPAYRGKRLGLKLIEALIESARGDGCYKVILDCAEGNVPFYEKAGLVRKEVQMVRYLDR</sequence>
<dbReference type="OrthoDB" id="10039976at2759"/>
<dbReference type="EC" id="2.3.1.4" evidence="6"/>
<keyword evidence="8" id="KW-1185">Reference proteome</keyword>
<dbReference type="Pfam" id="PF00583">
    <property type="entry name" value="Acetyltransf_1"/>
    <property type="match status" value="1"/>
</dbReference>
<evidence type="ECO:0000256" key="3">
    <source>
        <dbReference type="ARBA" id="ARBA00022679"/>
    </source>
</evidence>
<dbReference type="GO" id="GO:0006048">
    <property type="term" value="P:UDP-N-acetylglucosamine biosynthetic process"/>
    <property type="evidence" value="ECO:0007669"/>
    <property type="project" value="UniProtKB-UniRule"/>
</dbReference>
<comment type="pathway">
    <text evidence="1 6">Nucleotide-sugar biosynthesis; UDP-N-acetyl-alpha-D-glucosamine biosynthesis; N-acetyl-alpha-D-glucosamine 1-phosphate from alpha-D-glucosamine 6-phosphate (route I): step 1/2.</text>
</comment>
<dbReference type="InterPro" id="IPR016181">
    <property type="entry name" value="Acyl_CoA_acyltransferase"/>
</dbReference>
<dbReference type="InParanoid" id="A8JHQ6"/>
<evidence type="ECO:0000313" key="8">
    <source>
        <dbReference type="Proteomes" id="UP000006906"/>
    </source>
</evidence>
<evidence type="ECO:0000256" key="2">
    <source>
        <dbReference type="ARBA" id="ARBA00006048"/>
    </source>
</evidence>
<dbReference type="CDD" id="cd04301">
    <property type="entry name" value="NAT_SF"/>
    <property type="match status" value="1"/>
</dbReference>
<reference evidence="7 8" key="1">
    <citation type="journal article" date="2007" name="Science">
        <title>The Chlamydomonas genome reveals the evolution of key animal and plant functions.</title>
        <authorList>
            <person name="Merchant S.S."/>
            <person name="Prochnik S.E."/>
            <person name="Vallon O."/>
            <person name="Harris E.H."/>
            <person name="Karpowicz S.J."/>
            <person name="Witman G.B."/>
            <person name="Terry A."/>
            <person name="Salamov A."/>
            <person name="Fritz-Laylin L.K."/>
            <person name="Marechal-Drouard L."/>
            <person name="Marshall W.F."/>
            <person name="Qu L.H."/>
            <person name="Nelson D.R."/>
            <person name="Sanderfoot A.A."/>
            <person name="Spalding M.H."/>
            <person name="Kapitonov V.V."/>
            <person name="Ren Q."/>
            <person name="Ferris P."/>
            <person name="Lindquist E."/>
            <person name="Shapiro H."/>
            <person name="Lucas S.M."/>
            <person name="Grimwood J."/>
            <person name="Schmutz J."/>
            <person name="Cardol P."/>
            <person name="Cerutti H."/>
            <person name="Chanfreau G."/>
            <person name="Chen C.L."/>
            <person name="Cognat V."/>
            <person name="Croft M.T."/>
            <person name="Dent R."/>
            <person name="Dutcher S."/>
            <person name="Fernandez E."/>
            <person name="Fukuzawa H."/>
            <person name="Gonzalez-Ballester D."/>
            <person name="Gonzalez-Halphen D."/>
            <person name="Hallmann A."/>
            <person name="Hanikenne M."/>
            <person name="Hippler M."/>
            <person name="Inwood W."/>
            <person name="Jabbari K."/>
            <person name="Kalanon M."/>
            <person name="Kuras R."/>
            <person name="Lefebvre P.A."/>
            <person name="Lemaire S.D."/>
            <person name="Lobanov A.V."/>
            <person name="Lohr M."/>
            <person name="Manuell A."/>
            <person name="Meier I."/>
            <person name="Mets L."/>
            <person name="Mittag M."/>
            <person name="Mittelmeier T."/>
            <person name="Moroney J.V."/>
            <person name="Moseley J."/>
            <person name="Napoli C."/>
            <person name="Nedelcu A.M."/>
            <person name="Niyogi K."/>
            <person name="Novoselov S.V."/>
            <person name="Paulsen I.T."/>
            <person name="Pazour G."/>
            <person name="Purton S."/>
            <person name="Ral J.P."/>
            <person name="Riano-Pachon D.M."/>
            <person name="Riekhof W."/>
            <person name="Rymarquis L."/>
            <person name="Schroda M."/>
            <person name="Stern D."/>
            <person name="Umen J."/>
            <person name="Willows R."/>
            <person name="Wilson N."/>
            <person name="Zimmer S.L."/>
            <person name="Allmer J."/>
            <person name="Balk J."/>
            <person name="Bisova K."/>
            <person name="Chen C.J."/>
            <person name="Elias M."/>
            <person name="Gendler K."/>
            <person name="Hauser C."/>
            <person name="Lamb M.R."/>
            <person name="Ledford H."/>
            <person name="Long J.C."/>
            <person name="Minagawa J."/>
            <person name="Page M.D."/>
            <person name="Pan J."/>
            <person name="Pootakham W."/>
            <person name="Roje S."/>
            <person name="Rose A."/>
            <person name="Stahlberg E."/>
            <person name="Terauchi A.M."/>
            <person name="Yang P."/>
            <person name="Ball S."/>
            <person name="Bowler C."/>
            <person name="Dieckmann C.L."/>
            <person name="Gladyshev V.N."/>
            <person name="Green P."/>
            <person name="Jorgensen R."/>
            <person name="Mayfield S."/>
            <person name="Mueller-Roeber B."/>
            <person name="Rajamani S."/>
            <person name="Sayre R.T."/>
            <person name="Brokstein P."/>
            <person name="Dubchak I."/>
            <person name="Goodstein D."/>
            <person name="Hornick L."/>
            <person name="Huang Y.W."/>
            <person name="Jhaveri J."/>
            <person name="Luo Y."/>
            <person name="Martinez D."/>
            <person name="Ngau W.C."/>
            <person name="Otillar B."/>
            <person name="Poliakov A."/>
            <person name="Porter A."/>
            <person name="Szajkowski L."/>
            <person name="Werner G."/>
            <person name="Zhou K."/>
            <person name="Grigoriev I.V."/>
            <person name="Rokhsar D.S."/>
            <person name="Grossman A.R."/>
        </authorList>
    </citation>
    <scope>NUCLEOTIDE SEQUENCE [LARGE SCALE GENOMIC DNA]</scope>
    <source>
        <strain evidence="8">CC-503</strain>
    </source>
</reference>
<dbReference type="GO" id="GO:0004343">
    <property type="term" value="F:glucosamine 6-phosphate N-acetyltransferase activity"/>
    <property type="evidence" value="ECO:0000318"/>
    <property type="project" value="GO_Central"/>
</dbReference>
<dbReference type="RefSeq" id="XP_001703134.1">
    <property type="nucleotide sequence ID" value="XM_001703082.2"/>
</dbReference>
<dbReference type="InterPro" id="IPR039143">
    <property type="entry name" value="GNPNAT1-like"/>
</dbReference>
<dbReference type="OMA" id="NQRYDWI"/>
<evidence type="ECO:0000256" key="6">
    <source>
        <dbReference type="RuleBase" id="RU365086"/>
    </source>
</evidence>
<gene>
    <name evidence="7" type="ORF">CHLRE_12g560200v5</name>
</gene>
<evidence type="ECO:0000256" key="1">
    <source>
        <dbReference type="ARBA" id="ARBA00004832"/>
    </source>
</evidence>
<dbReference type="AlphaFoldDB" id="A8JHQ6"/>
<dbReference type="HOGENOM" id="CLU_072095_3_0_1"/>
<protein>
    <recommendedName>
        <fullName evidence="6">Glucosamine 6-phosphate N-acetyltransferase</fullName>
        <ecNumber evidence="6">2.3.1.4</ecNumber>
    </recommendedName>
</protein>
<dbReference type="PANTHER" id="PTHR13355:SF11">
    <property type="entry name" value="GLUCOSAMINE 6-PHOSPHATE N-ACETYLTRANSFERASE"/>
    <property type="match status" value="1"/>
</dbReference>
<dbReference type="PaxDb" id="3055-EDO96599"/>
<dbReference type="UniPathway" id="UPA00113">
    <property type="reaction ID" value="UER00529"/>
</dbReference>
<evidence type="ECO:0000313" key="7">
    <source>
        <dbReference type="EMBL" id="PNW75797.1"/>
    </source>
</evidence>
<evidence type="ECO:0000256" key="5">
    <source>
        <dbReference type="ARBA" id="ARBA00048964"/>
    </source>
</evidence>
<dbReference type="PROSITE" id="PS51186">
    <property type="entry name" value="GNAT"/>
    <property type="match status" value="1"/>
</dbReference>
<name>A8JHQ6_CHLRE</name>
<dbReference type="FunCoup" id="A8JHQ6">
    <property type="interactions" value="996"/>
</dbReference>